<proteinExistence type="predicted"/>
<dbReference type="InterPro" id="IPR003810">
    <property type="entry name" value="Mntp/YtaF"/>
</dbReference>
<keyword evidence="3 5" id="KW-1133">Transmembrane helix</keyword>
<dbReference type="PANTHER" id="PTHR35529:SF2">
    <property type="entry name" value="SPORULATION PROTEIN YTAF-RELATED"/>
    <property type="match status" value="1"/>
</dbReference>
<evidence type="ECO:0000256" key="3">
    <source>
        <dbReference type="ARBA" id="ARBA00022989"/>
    </source>
</evidence>
<evidence type="ECO:0000313" key="6">
    <source>
        <dbReference type="EMBL" id="KUG03888.1"/>
    </source>
</evidence>
<dbReference type="Pfam" id="PF02659">
    <property type="entry name" value="Mntp"/>
    <property type="match status" value="1"/>
</dbReference>
<feature type="transmembrane region" description="Helical" evidence="5">
    <location>
        <begin position="160"/>
        <end position="183"/>
    </location>
</feature>
<organism evidence="6">
    <name type="scientific">hydrocarbon metagenome</name>
    <dbReference type="NCBI Taxonomy" id="938273"/>
    <lineage>
        <taxon>unclassified sequences</taxon>
        <taxon>metagenomes</taxon>
        <taxon>ecological metagenomes</taxon>
    </lineage>
</organism>
<protein>
    <submittedName>
        <fullName evidence="6">Putative membrane protein</fullName>
    </submittedName>
</protein>
<evidence type="ECO:0000256" key="4">
    <source>
        <dbReference type="ARBA" id="ARBA00023136"/>
    </source>
</evidence>
<feature type="transmembrane region" description="Helical" evidence="5">
    <location>
        <begin position="135"/>
        <end position="153"/>
    </location>
</feature>
<keyword evidence="4 5" id="KW-0472">Membrane</keyword>
<keyword evidence="1" id="KW-1003">Cell membrane</keyword>
<evidence type="ECO:0000256" key="1">
    <source>
        <dbReference type="ARBA" id="ARBA00022475"/>
    </source>
</evidence>
<evidence type="ECO:0000256" key="5">
    <source>
        <dbReference type="SAM" id="Phobius"/>
    </source>
</evidence>
<name>A0A0W8E5G3_9ZZZZ</name>
<evidence type="ECO:0000256" key="2">
    <source>
        <dbReference type="ARBA" id="ARBA00022692"/>
    </source>
</evidence>
<dbReference type="AlphaFoldDB" id="A0A0W8E5G3"/>
<reference evidence="6" key="1">
    <citation type="journal article" date="2015" name="Proc. Natl. Acad. Sci. U.S.A.">
        <title>Networks of energetic and metabolic interactions define dynamics in microbial communities.</title>
        <authorList>
            <person name="Embree M."/>
            <person name="Liu J.K."/>
            <person name="Al-Bassam M.M."/>
            <person name="Zengler K."/>
        </authorList>
    </citation>
    <scope>NUCLEOTIDE SEQUENCE</scope>
</reference>
<dbReference type="InterPro" id="IPR014205">
    <property type="entry name" value="Spore_YtaF"/>
</dbReference>
<comment type="caution">
    <text evidence="6">The sequence shown here is derived from an EMBL/GenBank/DDBJ whole genome shotgun (WGS) entry which is preliminary data.</text>
</comment>
<dbReference type="EMBL" id="LNQE01001865">
    <property type="protein sequence ID" value="KUG03888.1"/>
    <property type="molecule type" value="Genomic_DNA"/>
</dbReference>
<accession>A0A0W8E5G3</accession>
<gene>
    <name evidence="6" type="ORF">ASZ90_018668</name>
</gene>
<feature type="transmembrane region" description="Helical" evidence="5">
    <location>
        <begin position="29"/>
        <end position="53"/>
    </location>
</feature>
<sequence length="211" mass="21846">MELLTAILFGLAVSADGFAAGIAYGVKQIKIPAISLLVIALASALAVTFSMLCGQGLAVILPPGLANRAGAVTITLIGCYFLLQACSEKVTGMEGEEEQPILSLSIKPLGIIIQILREPARADFDKSGMISTGEAFFLGLALALDAMGAGICMAMTGLNIFYTVLAVGVLKFILVNIGLAIGAFFNHGLIKSLSAVIPGLIFIIIGISEFI</sequence>
<dbReference type="NCBIfam" id="TIGR02840">
    <property type="entry name" value="spore_YtaF"/>
    <property type="match status" value="1"/>
</dbReference>
<dbReference type="PANTHER" id="PTHR35529">
    <property type="entry name" value="MANGANESE EFFLUX PUMP MNTP-RELATED"/>
    <property type="match status" value="1"/>
</dbReference>
<feature type="transmembrane region" description="Helical" evidence="5">
    <location>
        <begin position="65"/>
        <end position="83"/>
    </location>
</feature>
<feature type="transmembrane region" description="Helical" evidence="5">
    <location>
        <begin position="189"/>
        <end position="207"/>
    </location>
</feature>
<keyword evidence="2 5" id="KW-0812">Transmembrane</keyword>